<dbReference type="PROSITE" id="PS50297">
    <property type="entry name" value="ANK_REP_REGION"/>
    <property type="match status" value="1"/>
</dbReference>
<organism evidence="2 3">
    <name type="scientific">Stentor coeruleus</name>
    <dbReference type="NCBI Taxonomy" id="5963"/>
    <lineage>
        <taxon>Eukaryota</taxon>
        <taxon>Sar</taxon>
        <taxon>Alveolata</taxon>
        <taxon>Ciliophora</taxon>
        <taxon>Postciliodesmatophora</taxon>
        <taxon>Heterotrichea</taxon>
        <taxon>Heterotrichida</taxon>
        <taxon>Stentoridae</taxon>
        <taxon>Stentor</taxon>
    </lineage>
</organism>
<keyword evidence="3" id="KW-1185">Reference proteome</keyword>
<accession>A0A1R2BP25</accession>
<dbReference type="Pfam" id="PF00023">
    <property type="entry name" value="Ank"/>
    <property type="match status" value="1"/>
</dbReference>
<dbReference type="Proteomes" id="UP000187209">
    <property type="component" value="Unassembled WGS sequence"/>
</dbReference>
<dbReference type="SUPFAM" id="SSF48403">
    <property type="entry name" value="Ankyrin repeat"/>
    <property type="match status" value="1"/>
</dbReference>
<evidence type="ECO:0000313" key="3">
    <source>
        <dbReference type="Proteomes" id="UP000187209"/>
    </source>
</evidence>
<dbReference type="SMART" id="SM00248">
    <property type="entry name" value="ANK"/>
    <property type="match status" value="1"/>
</dbReference>
<evidence type="ECO:0000313" key="2">
    <source>
        <dbReference type="EMBL" id="OMJ78474.1"/>
    </source>
</evidence>
<dbReference type="Gene3D" id="1.25.40.20">
    <property type="entry name" value="Ankyrin repeat-containing domain"/>
    <property type="match status" value="1"/>
</dbReference>
<feature type="repeat" description="ANK" evidence="1">
    <location>
        <begin position="177"/>
        <end position="209"/>
    </location>
</feature>
<comment type="caution">
    <text evidence="2">The sequence shown here is derived from an EMBL/GenBank/DDBJ whole genome shotgun (WGS) entry which is preliminary data.</text>
</comment>
<gene>
    <name evidence="2" type="ORF">SteCoe_21718</name>
</gene>
<dbReference type="OrthoDB" id="301040at2759"/>
<dbReference type="InterPro" id="IPR036770">
    <property type="entry name" value="Ankyrin_rpt-contain_sf"/>
</dbReference>
<name>A0A1R2BP25_9CILI</name>
<sequence>MRRDKTKFNVYTKLVLNTKRYSKIIDPKVLDVKSGLKTSRSDKQIDTSNIINKSNTSESELPPYKILVNQIKLPKISFNLSPSYRESSNLLTSSHPCIENFYEESSKKAEAVISSLSSIQKSFSTPKIPIDTPVFKTINTFAAYSKDIFSAIKLDKMSQAIKLLKKTPSLVNARDSVGKTPLHWAVIRNNIPLVQLLLGSGADRNAEDYCKRTVKHFINSTNFEMLETLDNF</sequence>
<dbReference type="EMBL" id="MPUH01000520">
    <property type="protein sequence ID" value="OMJ78474.1"/>
    <property type="molecule type" value="Genomic_DNA"/>
</dbReference>
<keyword evidence="1" id="KW-0040">ANK repeat</keyword>
<protein>
    <submittedName>
        <fullName evidence="2">Uncharacterized protein</fullName>
    </submittedName>
</protein>
<proteinExistence type="predicted"/>
<reference evidence="2 3" key="1">
    <citation type="submission" date="2016-11" db="EMBL/GenBank/DDBJ databases">
        <title>The macronuclear genome of Stentor coeruleus: a giant cell with tiny introns.</title>
        <authorList>
            <person name="Slabodnick M."/>
            <person name="Ruby J.G."/>
            <person name="Reiff S.B."/>
            <person name="Swart E.C."/>
            <person name="Gosai S."/>
            <person name="Prabakaran S."/>
            <person name="Witkowska E."/>
            <person name="Larue G.E."/>
            <person name="Fisher S."/>
            <person name="Freeman R.M."/>
            <person name="Gunawardena J."/>
            <person name="Chu W."/>
            <person name="Stover N.A."/>
            <person name="Gregory B.D."/>
            <person name="Nowacki M."/>
            <person name="Derisi J."/>
            <person name="Roy S.W."/>
            <person name="Marshall W.F."/>
            <person name="Sood P."/>
        </authorList>
    </citation>
    <scope>NUCLEOTIDE SEQUENCE [LARGE SCALE GENOMIC DNA]</scope>
    <source>
        <strain evidence="2">WM001</strain>
    </source>
</reference>
<dbReference type="PROSITE" id="PS50088">
    <property type="entry name" value="ANK_REPEAT"/>
    <property type="match status" value="1"/>
</dbReference>
<dbReference type="InterPro" id="IPR002110">
    <property type="entry name" value="Ankyrin_rpt"/>
</dbReference>
<dbReference type="AlphaFoldDB" id="A0A1R2BP25"/>
<evidence type="ECO:0000256" key="1">
    <source>
        <dbReference type="PROSITE-ProRule" id="PRU00023"/>
    </source>
</evidence>